<protein>
    <recommendedName>
        <fullName evidence="11">ATP-dependent DNA helicase RecQ</fullName>
        <ecNumber evidence="10">5.6.2.4</ecNumber>
    </recommendedName>
    <alternativeName>
        <fullName evidence="12">DNA 3'-5' helicase RecQ</fullName>
    </alternativeName>
</protein>
<accession>A0A1M4WFD4</accession>
<keyword evidence="3" id="KW-0547">Nucleotide-binding</keyword>
<keyword evidence="4" id="KW-0378">Hydrolase</keyword>
<dbReference type="FunFam" id="3.40.50.300:FF:001389">
    <property type="entry name" value="ATP-dependent DNA helicase RecQ"/>
    <property type="match status" value="1"/>
</dbReference>
<feature type="domain" description="Helicase C-terminal" evidence="14">
    <location>
        <begin position="217"/>
        <end position="360"/>
    </location>
</feature>
<dbReference type="PANTHER" id="PTHR13710:SF105">
    <property type="entry name" value="ATP-DEPENDENT DNA HELICASE Q1"/>
    <property type="match status" value="1"/>
</dbReference>
<dbReference type="Gene3D" id="3.40.50.300">
    <property type="entry name" value="P-loop containing nucleotide triphosphate hydrolases"/>
    <property type="match status" value="2"/>
</dbReference>
<evidence type="ECO:0000259" key="13">
    <source>
        <dbReference type="PROSITE" id="PS51192"/>
    </source>
</evidence>
<dbReference type="Gene3D" id="1.10.10.10">
    <property type="entry name" value="Winged helix-like DNA-binding domain superfamily/Winged helix DNA-binding domain"/>
    <property type="match status" value="1"/>
</dbReference>
<dbReference type="GO" id="GO:0003677">
    <property type="term" value="F:DNA binding"/>
    <property type="evidence" value="ECO:0007669"/>
    <property type="project" value="UniProtKB-KW"/>
</dbReference>
<proteinExistence type="inferred from homology"/>
<dbReference type="GO" id="GO:0016787">
    <property type="term" value="F:hydrolase activity"/>
    <property type="evidence" value="ECO:0007669"/>
    <property type="project" value="UniProtKB-KW"/>
</dbReference>
<keyword evidence="8" id="KW-0413">Isomerase</keyword>
<dbReference type="EC" id="5.6.2.4" evidence="10"/>
<dbReference type="GO" id="GO:0009378">
    <property type="term" value="F:four-way junction helicase activity"/>
    <property type="evidence" value="ECO:0007669"/>
    <property type="project" value="TreeGrafter"/>
</dbReference>
<evidence type="ECO:0000256" key="9">
    <source>
        <dbReference type="ARBA" id="ARBA00034617"/>
    </source>
</evidence>
<dbReference type="Proteomes" id="UP000184164">
    <property type="component" value="Unassembled WGS sequence"/>
</dbReference>
<evidence type="ECO:0000256" key="2">
    <source>
        <dbReference type="ARBA" id="ARBA00022723"/>
    </source>
</evidence>
<dbReference type="PANTHER" id="PTHR13710">
    <property type="entry name" value="DNA HELICASE RECQ FAMILY MEMBER"/>
    <property type="match status" value="1"/>
</dbReference>
<dbReference type="InterPro" id="IPR014001">
    <property type="entry name" value="Helicase_ATP-bd"/>
</dbReference>
<evidence type="ECO:0000259" key="14">
    <source>
        <dbReference type="PROSITE" id="PS51194"/>
    </source>
</evidence>
<keyword evidence="6" id="KW-0067">ATP-binding</keyword>
<evidence type="ECO:0000313" key="16">
    <source>
        <dbReference type="Proteomes" id="UP000184164"/>
    </source>
</evidence>
<keyword evidence="16" id="KW-1185">Reference proteome</keyword>
<evidence type="ECO:0000256" key="5">
    <source>
        <dbReference type="ARBA" id="ARBA00022806"/>
    </source>
</evidence>
<dbReference type="EMBL" id="FQUM01000002">
    <property type="protein sequence ID" value="SHE79662.1"/>
    <property type="molecule type" value="Genomic_DNA"/>
</dbReference>
<evidence type="ECO:0000256" key="11">
    <source>
        <dbReference type="ARBA" id="ARBA00044535"/>
    </source>
</evidence>
<evidence type="ECO:0000256" key="12">
    <source>
        <dbReference type="ARBA" id="ARBA00044550"/>
    </source>
</evidence>
<organism evidence="15 16">
    <name type="scientific">Mariniphaga anaerophila</name>
    <dbReference type="NCBI Taxonomy" id="1484053"/>
    <lineage>
        <taxon>Bacteria</taxon>
        <taxon>Pseudomonadati</taxon>
        <taxon>Bacteroidota</taxon>
        <taxon>Bacteroidia</taxon>
        <taxon>Marinilabiliales</taxon>
        <taxon>Prolixibacteraceae</taxon>
        <taxon>Mariniphaga</taxon>
    </lineage>
</organism>
<keyword evidence="7" id="KW-0238">DNA-binding</keyword>
<dbReference type="Pfam" id="PF00270">
    <property type="entry name" value="DEAD"/>
    <property type="match status" value="1"/>
</dbReference>
<comment type="similarity">
    <text evidence="1">Belongs to the helicase family. RecQ subfamily.</text>
</comment>
<dbReference type="PROSITE" id="PS51194">
    <property type="entry name" value="HELICASE_CTER"/>
    <property type="match status" value="1"/>
</dbReference>
<dbReference type="RefSeq" id="WP_072999612.1">
    <property type="nucleotide sequence ID" value="NZ_FQUM01000002.1"/>
</dbReference>
<dbReference type="Pfam" id="PF16124">
    <property type="entry name" value="RecQ_Zn_bind"/>
    <property type="match status" value="1"/>
</dbReference>
<comment type="catalytic activity">
    <reaction evidence="9">
        <text>Couples ATP hydrolysis with the unwinding of duplex DNA by translocating in the 3'-5' direction.</text>
        <dbReference type="EC" id="5.6.2.4"/>
    </reaction>
</comment>
<evidence type="ECO:0000256" key="8">
    <source>
        <dbReference type="ARBA" id="ARBA00023235"/>
    </source>
</evidence>
<dbReference type="NCBIfam" id="TIGR00614">
    <property type="entry name" value="recQ_fam"/>
    <property type="match status" value="1"/>
</dbReference>
<evidence type="ECO:0000256" key="3">
    <source>
        <dbReference type="ARBA" id="ARBA00022741"/>
    </source>
</evidence>
<dbReference type="AlphaFoldDB" id="A0A1M4WFD4"/>
<dbReference type="InterPro" id="IPR001650">
    <property type="entry name" value="Helicase_C-like"/>
</dbReference>
<dbReference type="OrthoDB" id="9763310at2"/>
<dbReference type="InterPro" id="IPR032284">
    <property type="entry name" value="RecQ_Zn-bd"/>
</dbReference>
<dbReference type="SUPFAM" id="SSF52540">
    <property type="entry name" value="P-loop containing nucleoside triphosphate hydrolases"/>
    <property type="match status" value="1"/>
</dbReference>
<dbReference type="InterPro" id="IPR027417">
    <property type="entry name" value="P-loop_NTPase"/>
</dbReference>
<sequence length="635" mass="72685">MESFEQILNRYWGYDNFRPLQLDIIKSVAAGKDTLGLMPTGGGKSITFQVFSLSKEGICIVVTPLIALMKDQVENLAKKGIKALKIHSGMSHMEIRVTLDNAVWGKYKFLYVSPERLNSEYFKERLAKMDVNLIAVDEAHCISQWGYDFRPSYLNIVQLRELLPDVNFLALTATATPKVVEDIQDRLGFEKHNVLSMSFQRENLTYLVRSRENKAGYLLNSLKNVKGSGVVYVRSRKGTREIAAELKKNGVAADFYHAGLSSWVRSEKQDEWLSGKTRVIVATNAFGMGIDKPDVRFVIHVDPPDSLEAYFQEAGRAGRDGKKAAAVLLFNKADQTKLKKHVSVAFPAVDNIKRIYQALCNYLQVAEGYGKGQSFEFSIQDFAQTFKFQQTMIYSSLKILQREGYVEFSEEVDNPSRIYFAVSRDELYKFQVANAAVDSFIKLVLRSYTGLFNGYVNIDEELLARWAGIDQEKVYSYLKHLRKSKIIDYVPRNRTPLVYFSKERISLSRLKISKENYDFRKKDFLERVNSVIHYATSTTTCRSQLLLQYFGEDDSPECGTCDVCKAMHKIGLSSFEFTDISKQVKKVLETPCSYETLLLKLKGNREKAMEVLRWLLDNNNVVTRVDRKLEWSEDI</sequence>
<reference evidence="15 16" key="1">
    <citation type="submission" date="2016-11" db="EMBL/GenBank/DDBJ databases">
        <authorList>
            <person name="Jaros S."/>
            <person name="Januszkiewicz K."/>
            <person name="Wedrychowicz H."/>
        </authorList>
    </citation>
    <scope>NUCLEOTIDE SEQUENCE [LARGE SCALE GENOMIC DNA]</scope>
    <source>
        <strain evidence="15 16">DSM 26910</strain>
    </source>
</reference>
<dbReference type="Pfam" id="PF00271">
    <property type="entry name" value="Helicase_C"/>
    <property type="match status" value="1"/>
</dbReference>
<dbReference type="GO" id="GO:0006310">
    <property type="term" value="P:DNA recombination"/>
    <property type="evidence" value="ECO:0007669"/>
    <property type="project" value="InterPro"/>
</dbReference>
<dbReference type="CDD" id="cd17920">
    <property type="entry name" value="DEXHc_RecQ"/>
    <property type="match status" value="1"/>
</dbReference>
<evidence type="ECO:0000313" key="15">
    <source>
        <dbReference type="EMBL" id="SHE79662.1"/>
    </source>
</evidence>
<keyword evidence="5 15" id="KW-0347">Helicase</keyword>
<dbReference type="GO" id="GO:0006281">
    <property type="term" value="P:DNA repair"/>
    <property type="evidence" value="ECO:0007669"/>
    <property type="project" value="TreeGrafter"/>
</dbReference>
<dbReference type="GO" id="GO:0043138">
    <property type="term" value="F:3'-5' DNA helicase activity"/>
    <property type="evidence" value="ECO:0007669"/>
    <property type="project" value="UniProtKB-EC"/>
</dbReference>
<evidence type="ECO:0000256" key="1">
    <source>
        <dbReference type="ARBA" id="ARBA00005446"/>
    </source>
</evidence>
<dbReference type="STRING" id="1484053.SAMN05444274_102423"/>
<name>A0A1M4WFD4_9BACT</name>
<dbReference type="GO" id="GO:0005524">
    <property type="term" value="F:ATP binding"/>
    <property type="evidence" value="ECO:0007669"/>
    <property type="project" value="UniProtKB-KW"/>
</dbReference>
<dbReference type="GO" id="GO:0046872">
    <property type="term" value="F:metal ion binding"/>
    <property type="evidence" value="ECO:0007669"/>
    <property type="project" value="UniProtKB-KW"/>
</dbReference>
<evidence type="ECO:0000256" key="6">
    <source>
        <dbReference type="ARBA" id="ARBA00022840"/>
    </source>
</evidence>
<dbReference type="GO" id="GO:0043590">
    <property type="term" value="C:bacterial nucleoid"/>
    <property type="evidence" value="ECO:0007669"/>
    <property type="project" value="TreeGrafter"/>
</dbReference>
<dbReference type="InterPro" id="IPR036388">
    <property type="entry name" value="WH-like_DNA-bd_sf"/>
</dbReference>
<dbReference type="GO" id="GO:0030894">
    <property type="term" value="C:replisome"/>
    <property type="evidence" value="ECO:0007669"/>
    <property type="project" value="TreeGrafter"/>
</dbReference>
<dbReference type="InterPro" id="IPR011545">
    <property type="entry name" value="DEAD/DEAH_box_helicase_dom"/>
</dbReference>
<dbReference type="PROSITE" id="PS51192">
    <property type="entry name" value="HELICASE_ATP_BIND_1"/>
    <property type="match status" value="1"/>
</dbReference>
<dbReference type="SMART" id="SM00490">
    <property type="entry name" value="HELICc"/>
    <property type="match status" value="1"/>
</dbReference>
<evidence type="ECO:0000256" key="4">
    <source>
        <dbReference type="ARBA" id="ARBA00022801"/>
    </source>
</evidence>
<dbReference type="GO" id="GO:0005737">
    <property type="term" value="C:cytoplasm"/>
    <property type="evidence" value="ECO:0007669"/>
    <property type="project" value="TreeGrafter"/>
</dbReference>
<evidence type="ECO:0000256" key="10">
    <source>
        <dbReference type="ARBA" id="ARBA00034808"/>
    </source>
</evidence>
<feature type="domain" description="Helicase ATP-binding" evidence="13">
    <location>
        <begin position="25"/>
        <end position="193"/>
    </location>
</feature>
<gene>
    <name evidence="15" type="ORF">SAMN05444274_102423</name>
</gene>
<dbReference type="SMART" id="SM00487">
    <property type="entry name" value="DEXDc"/>
    <property type="match status" value="1"/>
</dbReference>
<dbReference type="InterPro" id="IPR004589">
    <property type="entry name" value="DNA_helicase_ATP-dep_RecQ"/>
</dbReference>
<keyword evidence="2" id="KW-0479">Metal-binding</keyword>
<evidence type="ECO:0000256" key="7">
    <source>
        <dbReference type="ARBA" id="ARBA00023125"/>
    </source>
</evidence>